<name>A0A6J0NWS8_RAPSA</name>
<feature type="compositionally biased region" description="Pro residues" evidence="1">
    <location>
        <begin position="65"/>
        <end position="75"/>
    </location>
</feature>
<protein>
    <submittedName>
        <fullName evidence="4">Uncharacterized protein LOC108858828</fullName>
    </submittedName>
</protein>
<organism evidence="3 4">
    <name type="scientific">Raphanus sativus</name>
    <name type="common">Radish</name>
    <name type="synonym">Raphanus raphanistrum var. sativus</name>
    <dbReference type="NCBI Taxonomy" id="3726"/>
    <lineage>
        <taxon>Eukaryota</taxon>
        <taxon>Viridiplantae</taxon>
        <taxon>Streptophyta</taxon>
        <taxon>Embryophyta</taxon>
        <taxon>Tracheophyta</taxon>
        <taxon>Spermatophyta</taxon>
        <taxon>Magnoliopsida</taxon>
        <taxon>eudicotyledons</taxon>
        <taxon>Gunneridae</taxon>
        <taxon>Pentapetalae</taxon>
        <taxon>rosids</taxon>
        <taxon>malvids</taxon>
        <taxon>Brassicales</taxon>
        <taxon>Brassicaceae</taxon>
        <taxon>Brassiceae</taxon>
        <taxon>Raphanus</taxon>
    </lineage>
</organism>
<accession>A0A6J0NWS8</accession>
<gene>
    <name evidence="4" type="primary">LOC108858828</name>
</gene>
<evidence type="ECO:0000256" key="1">
    <source>
        <dbReference type="SAM" id="MobiDB-lite"/>
    </source>
</evidence>
<dbReference type="AlphaFoldDB" id="A0A6J0NWS8"/>
<dbReference type="OrthoDB" id="1093770at2759"/>
<sequence>MKSVIFISFLLLLQLCSSGSEEDHGVTHTDQYSKEKIEESIETLMDYPKPGPNDPGSGHRFRTPPGRPPHPMSNP</sequence>
<keyword evidence="2" id="KW-0732">Signal</keyword>
<dbReference type="RefSeq" id="XP_018488198.2">
    <property type="nucleotide sequence ID" value="XM_018632696.2"/>
</dbReference>
<dbReference type="GeneID" id="108858828"/>
<evidence type="ECO:0000256" key="2">
    <source>
        <dbReference type="SAM" id="SignalP"/>
    </source>
</evidence>
<feature type="signal peptide" evidence="2">
    <location>
        <begin position="1"/>
        <end position="18"/>
    </location>
</feature>
<dbReference type="KEGG" id="rsz:108858828"/>
<keyword evidence="3" id="KW-1185">Reference proteome</keyword>
<proteinExistence type="predicted"/>
<reference evidence="3" key="1">
    <citation type="journal article" date="2019" name="Database">
        <title>The radish genome database (RadishGD): an integrated information resource for radish genomics.</title>
        <authorList>
            <person name="Yu H.J."/>
            <person name="Baek S."/>
            <person name="Lee Y.J."/>
            <person name="Cho A."/>
            <person name="Mun J.H."/>
        </authorList>
    </citation>
    <scope>NUCLEOTIDE SEQUENCE [LARGE SCALE GENOMIC DNA]</scope>
    <source>
        <strain evidence="3">cv. WK10039</strain>
    </source>
</reference>
<evidence type="ECO:0000313" key="3">
    <source>
        <dbReference type="Proteomes" id="UP000504610"/>
    </source>
</evidence>
<feature type="chain" id="PRO_5040725858" evidence="2">
    <location>
        <begin position="19"/>
        <end position="75"/>
    </location>
</feature>
<evidence type="ECO:0000313" key="4">
    <source>
        <dbReference type="RefSeq" id="XP_018488198.2"/>
    </source>
</evidence>
<reference evidence="4" key="2">
    <citation type="submission" date="2025-08" db="UniProtKB">
        <authorList>
            <consortium name="RefSeq"/>
        </authorList>
    </citation>
    <scope>IDENTIFICATION</scope>
    <source>
        <tissue evidence="4">Leaf</tissue>
    </source>
</reference>
<dbReference type="Proteomes" id="UP000504610">
    <property type="component" value="Chromosome 5"/>
</dbReference>
<feature type="region of interest" description="Disordered" evidence="1">
    <location>
        <begin position="42"/>
        <end position="75"/>
    </location>
</feature>